<evidence type="ECO:0000313" key="2">
    <source>
        <dbReference type="Proteomes" id="UP000271587"/>
    </source>
</evidence>
<dbReference type="Gene3D" id="3.40.50.1000">
    <property type="entry name" value="HAD superfamily/HAD-like"/>
    <property type="match status" value="2"/>
</dbReference>
<dbReference type="GO" id="GO:0016791">
    <property type="term" value="F:phosphatase activity"/>
    <property type="evidence" value="ECO:0007669"/>
    <property type="project" value="TreeGrafter"/>
</dbReference>
<dbReference type="AlphaFoldDB" id="A0A3G6J073"/>
<dbReference type="GO" id="GO:0005737">
    <property type="term" value="C:cytoplasm"/>
    <property type="evidence" value="ECO:0007669"/>
    <property type="project" value="TreeGrafter"/>
</dbReference>
<dbReference type="OrthoDB" id="3400930at2"/>
<dbReference type="Proteomes" id="UP000271587">
    <property type="component" value="Chromosome"/>
</dbReference>
<dbReference type="InterPro" id="IPR036412">
    <property type="entry name" value="HAD-like_sf"/>
</dbReference>
<dbReference type="InterPro" id="IPR023214">
    <property type="entry name" value="HAD_sf"/>
</dbReference>
<name>A0A3G6J073_9CORY</name>
<dbReference type="Pfam" id="PF13344">
    <property type="entry name" value="Hydrolase_6"/>
    <property type="match status" value="1"/>
</dbReference>
<sequence length="328" mass="34240">MSLHTSFDAFLLDLDGTVWEGGQALPGAVESLNAAHAQLVYITNNASRGPAVVARMLSDIGLPTARNQVLTSAEAAIEIVAGSVEKQAKVLVLGSESFKELAREAGLKVVDSADDDPEAVLHGHNPATGWAELSEATLAIRNGASYFASNLDTTLPTERGLCVGNGSMVAAVVSATGVHPESAGKPEPAMFHSAVRRFNATAPLAIGDRLNTDIAGAVAAQIPVLHVLTGVSRHWALLRAHADERPTYIAEDLRGLNEKPTSLIPAAQSGFEAVRDGDDIVLRGGKPDTSGVDALRTVLSVAWELDSSFEGSVRPEGDVAAAAMDTWV</sequence>
<gene>
    <name evidence="1" type="primary">yutF</name>
    <name evidence="1" type="ORF">CGERO_05215</name>
</gene>
<evidence type="ECO:0000313" key="1">
    <source>
        <dbReference type="EMBL" id="AZA11352.1"/>
    </source>
</evidence>
<dbReference type="EC" id="3.-.-.-" evidence="1"/>
<dbReference type="PANTHER" id="PTHR19288">
    <property type="entry name" value="4-NITROPHENYLPHOSPHATASE-RELATED"/>
    <property type="match status" value="1"/>
</dbReference>
<dbReference type="SUPFAM" id="SSF56784">
    <property type="entry name" value="HAD-like"/>
    <property type="match status" value="1"/>
</dbReference>
<protein>
    <submittedName>
        <fullName evidence="1">Putative hydrolase YutF</fullName>
        <ecNumber evidence="1">3.-.-.-</ecNumber>
    </submittedName>
</protein>
<keyword evidence="1" id="KW-0378">Hydrolase</keyword>
<proteinExistence type="predicted"/>
<dbReference type="Pfam" id="PF13242">
    <property type="entry name" value="Hydrolase_like"/>
    <property type="match status" value="1"/>
</dbReference>
<organism evidence="1 2">
    <name type="scientific">Corynebacterium gerontici</name>
    <dbReference type="NCBI Taxonomy" id="2079234"/>
    <lineage>
        <taxon>Bacteria</taxon>
        <taxon>Bacillati</taxon>
        <taxon>Actinomycetota</taxon>
        <taxon>Actinomycetes</taxon>
        <taxon>Mycobacteriales</taxon>
        <taxon>Corynebacteriaceae</taxon>
        <taxon>Corynebacterium</taxon>
    </lineage>
</organism>
<dbReference type="EMBL" id="CP033897">
    <property type="protein sequence ID" value="AZA11352.1"/>
    <property type="molecule type" value="Genomic_DNA"/>
</dbReference>
<accession>A0A3G6J073</accession>
<reference evidence="1 2" key="1">
    <citation type="submission" date="2018-11" db="EMBL/GenBank/DDBJ databases">
        <authorList>
            <person name="Kleinhagauer T."/>
            <person name="Glaeser S.P."/>
            <person name="Spergser J."/>
            <person name="Ruckert C."/>
            <person name="Kaempfer P."/>
            <person name="Busse H.-J."/>
        </authorList>
    </citation>
    <scope>NUCLEOTIDE SEQUENCE [LARGE SCALE GENOMIC DNA]</scope>
    <source>
        <strain evidence="1 2">W8</strain>
    </source>
</reference>
<dbReference type="NCBIfam" id="TIGR01460">
    <property type="entry name" value="HAD-SF-IIA"/>
    <property type="match status" value="1"/>
</dbReference>
<dbReference type="KEGG" id="cgk:CGERO_05215"/>
<dbReference type="RefSeq" id="WP_123933887.1">
    <property type="nucleotide sequence ID" value="NZ_CP033897.1"/>
</dbReference>
<keyword evidence="2" id="KW-1185">Reference proteome</keyword>
<dbReference type="InterPro" id="IPR006357">
    <property type="entry name" value="HAD-SF_hydro_IIA"/>
</dbReference>
<dbReference type="PANTHER" id="PTHR19288:SF95">
    <property type="entry name" value="D-GLYCEROL 3-PHOSPHATE PHOSPHATASE"/>
    <property type="match status" value="1"/>
</dbReference>